<proteinExistence type="predicted"/>
<dbReference type="InterPro" id="IPR019401">
    <property type="entry name" value="Znf_CHCC"/>
</dbReference>
<evidence type="ECO:0000256" key="1">
    <source>
        <dbReference type="SAM" id="MobiDB-lite"/>
    </source>
</evidence>
<dbReference type="GO" id="GO:0005739">
    <property type="term" value="C:mitochondrion"/>
    <property type="evidence" value="ECO:0007669"/>
    <property type="project" value="GOC"/>
</dbReference>
<evidence type="ECO:0000313" key="4">
    <source>
        <dbReference type="Proteomes" id="UP000658997"/>
    </source>
</evidence>
<keyword evidence="4" id="KW-1185">Reference proteome</keyword>
<comment type="caution">
    <text evidence="3">The sequence shown here is derived from an EMBL/GenBank/DDBJ whole genome shotgun (WGS) entry which is preliminary data.</text>
</comment>
<dbReference type="GO" id="GO:0006120">
    <property type="term" value="P:mitochondrial electron transport, NADH to ubiquinone"/>
    <property type="evidence" value="ECO:0007669"/>
    <property type="project" value="TreeGrafter"/>
</dbReference>
<dbReference type="PANTHER" id="PTHR13156:SF0">
    <property type="entry name" value="NADH DEHYDROGENASE [UBIQUINONE] IRON-SULFUR PROTEIN 6, MITOCHONDRIAL"/>
    <property type="match status" value="1"/>
</dbReference>
<protein>
    <submittedName>
        <fullName evidence="3">Related to NADH2 dehydrogenase (Ubiquinone) complex I 13K-A chain</fullName>
    </submittedName>
</protein>
<dbReference type="FunFam" id="2.60.260.40:FF:000003">
    <property type="entry name" value="NADH dehydrogenase [ubiquinone] iron-sulfur protein 6, mitochondrial"/>
    <property type="match status" value="1"/>
</dbReference>
<keyword evidence="3" id="KW-0830">Ubiquinone</keyword>
<dbReference type="Proteomes" id="UP000658997">
    <property type="component" value="Unassembled WGS sequence"/>
</dbReference>
<dbReference type="Gene3D" id="2.60.260.40">
    <property type="entry name" value="q5lls5 like domains"/>
    <property type="match status" value="1"/>
</dbReference>
<dbReference type="AlphaFoldDB" id="A0A8H8QJ33"/>
<accession>A0A8H8QJ33</accession>
<reference evidence="3" key="1">
    <citation type="submission" date="2018-08" db="EMBL/GenBank/DDBJ databases">
        <authorList>
            <person name="Guldener U."/>
        </authorList>
    </citation>
    <scope>NUCLEOTIDE SEQUENCE</scope>
    <source>
        <strain evidence="3">UB2</strain>
    </source>
</reference>
<dbReference type="Pfam" id="PF10276">
    <property type="entry name" value="zf-CHCC"/>
    <property type="match status" value="1"/>
</dbReference>
<sequence>MFAVRQTSSSASATRRALSTSAVARAANGFFQRPANAPTSSNSPTVPQPKPVRPVAQPHTPAHVAAEQSPNFPTTWSESQNPRQNAMKGPRFEQLDMRFQPQPLAAIEMIQREPIRLSSKRIAACDGDGGPLGHPRVFINLDKPGAKPCPYCGTELDADDAATAAAETIPSLSLTGAMGFDEQGLDNRVFLELQRDVLRHEARSDDGSRQGADDAAGKDRLADIFMDRERECQERSCRQQHSTAFNHRRQRGWNFNTLLAQSAASPHQDQ</sequence>
<name>A0A8H8QJ33_9BASI</name>
<organism evidence="3 4">
    <name type="scientific">Ustilago bromivora</name>
    <dbReference type="NCBI Taxonomy" id="307758"/>
    <lineage>
        <taxon>Eukaryota</taxon>
        <taxon>Fungi</taxon>
        <taxon>Dikarya</taxon>
        <taxon>Basidiomycota</taxon>
        <taxon>Ustilaginomycotina</taxon>
        <taxon>Ustilaginomycetes</taxon>
        <taxon>Ustilaginales</taxon>
        <taxon>Ustilaginaceae</taxon>
        <taxon>Ustilago</taxon>
    </lineage>
</organism>
<feature type="domain" description="Zinc finger CHCC-type" evidence="2">
    <location>
        <begin position="121"/>
        <end position="154"/>
    </location>
</feature>
<evidence type="ECO:0000259" key="2">
    <source>
        <dbReference type="Pfam" id="PF10276"/>
    </source>
</evidence>
<evidence type="ECO:0000313" key="3">
    <source>
        <dbReference type="EMBL" id="SYW76639.1"/>
    </source>
</evidence>
<dbReference type="EMBL" id="ULHB01000019">
    <property type="protein sequence ID" value="SYW76639.1"/>
    <property type="molecule type" value="Genomic_DNA"/>
</dbReference>
<gene>
    <name evidence="3" type="ORF">UBRO2_01476</name>
</gene>
<feature type="region of interest" description="Disordered" evidence="1">
    <location>
        <begin position="32"/>
        <end position="87"/>
    </location>
</feature>
<dbReference type="PANTHER" id="PTHR13156">
    <property type="entry name" value="NADH-UBIQUINONE OXIDOREDUCTASE 13 KD-A SUBUNIT"/>
    <property type="match status" value="1"/>
</dbReference>
<feature type="compositionally biased region" description="Polar residues" evidence="1">
    <location>
        <begin position="68"/>
        <end position="84"/>
    </location>
</feature>